<name>J6EZY2_TRIAS</name>
<dbReference type="EMBL" id="ALBS01000204">
    <property type="protein sequence ID" value="EJT48437.1"/>
    <property type="molecule type" value="Genomic_DNA"/>
</dbReference>
<proteinExistence type="predicted"/>
<comment type="caution">
    <text evidence="2">The sequence shown here is derived from an EMBL/GenBank/DDBJ whole genome shotgun (WGS) entry which is preliminary data.</text>
</comment>
<dbReference type="AlphaFoldDB" id="J6EZY2"/>
<organism evidence="2 3">
    <name type="scientific">Trichosporon asahii var. asahii (strain ATCC 90039 / CBS 2479 / JCM 2466 / KCTC 7840 / NBRC 103889/ NCYC 2677 / UAMH 7654)</name>
    <name type="common">Yeast</name>
    <dbReference type="NCBI Taxonomy" id="1186058"/>
    <lineage>
        <taxon>Eukaryota</taxon>
        <taxon>Fungi</taxon>
        <taxon>Dikarya</taxon>
        <taxon>Basidiomycota</taxon>
        <taxon>Agaricomycotina</taxon>
        <taxon>Tremellomycetes</taxon>
        <taxon>Trichosporonales</taxon>
        <taxon>Trichosporonaceae</taxon>
        <taxon>Trichosporon</taxon>
    </lineage>
</organism>
<keyword evidence="1" id="KW-0472">Membrane</keyword>
<feature type="transmembrane region" description="Helical" evidence="1">
    <location>
        <begin position="156"/>
        <end position="176"/>
    </location>
</feature>
<dbReference type="Proteomes" id="UP000002748">
    <property type="component" value="Unassembled WGS sequence"/>
</dbReference>
<dbReference type="RefSeq" id="XP_014179306.1">
    <property type="nucleotide sequence ID" value="XM_014323831.1"/>
</dbReference>
<dbReference type="HOGENOM" id="CLU_1403346_0_0_1"/>
<accession>J6EZY2</accession>
<gene>
    <name evidence="2" type="ORF">A1Q1_02569</name>
</gene>
<keyword evidence="1" id="KW-1133">Transmembrane helix</keyword>
<protein>
    <submittedName>
        <fullName evidence="2">Uncharacterized protein</fullName>
    </submittedName>
</protein>
<dbReference type="KEGG" id="tasa:A1Q1_02569"/>
<evidence type="ECO:0000256" key="1">
    <source>
        <dbReference type="SAM" id="Phobius"/>
    </source>
</evidence>
<dbReference type="VEuPathDB" id="FungiDB:A1Q1_02569"/>
<sequence>MEDVTLLPPSASAPAIVLSPAPTINEPYAQLIISQARQHTFHPNGHLSVAYGFKFAPAKPEPSFIEATSFALGVDIRRLFSGVWAVFIAFFGVFTSFASVLSAEIGDWDLEVLNRIGGVVTSVASWDLVERDSRRLPVPVAAEPGSKGTSALARRIAALLALCTITLALGSLHLLVTDLAEGNGPALEHMLDLH</sequence>
<feature type="transmembrane region" description="Helical" evidence="1">
    <location>
        <begin position="79"/>
        <end position="100"/>
    </location>
</feature>
<evidence type="ECO:0000313" key="2">
    <source>
        <dbReference type="EMBL" id="EJT48437.1"/>
    </source>
</evidence>
<dbReference type="GeneID" id="25986083"/>
<reference evidence="2 3" key="1">
    <citation type="journal article" date="2012" name="Eukaryot. Cell">
        <title>Draft genome sequence of CBS 2479, the standard type strain of Trichosporon asahii.</title>
        <authorList>
            <person name="Yang R.Y."/>
            <person name="Li H.T."/>
            <person name="Zhu H."/>
            <person name="Zhou G.P."/>
            <person name="Wang M."/>
            <person name="Wang L."/>
        </authorList>
    </citation>
    <scope>NUCLEOTIDE SEQUENCE [LARGE SCALE GENOMIC DNA]</scope>
    <source>
        <strain evidence="3">ATCC 90039 / CBS 2479 / JCM 2466 / KCTC 7840 / NCYC 2677 / UAMH 7654</strain>
    </source>
</reference>
<keyword evidence="1" id="KW-0812">Transmembrane</keyword>
<evidence type="ECO:0000313" key="3">
    <source>
        <dbReference type="Proteomes" id="UP000002748"/>
    </source>
</evidence>